<dbReference type="Pfam" id="PF25596">
    <property type="entry name" value="CPSase_L_D1"/>
    <property type="match status" value="2"/>
</dbReference>
<dbReference type="PROSITE" id="PS00866">
    <property type="entry name" value="CPSASE_1"/>
    <property type="match status" value="2"/>
</dbReference>
<feature type="domain" description="ATP-grasp" evidence="15">
    <location>
        <begin position="680"/>
        <end position="879"/>
    </location>
</feature>
<keyword evidence="5 14" id="KW-0028">Amino-acid biosynthesis</keyword>
<feature type="binding site" evidence="14">
    <location>
        <position position="755"/>
    </location>
    <ligand>
        <name>ATP</name>
        <dbReference type="ChEBI" id="CHEBI:30616"/>
        <label>2</label>
    </ligand>
</feature>
<evidence type="ECO:0000256" key="8">
    <source>
        <dbReference type="ARBA" id="ARBA00022741"/>
    </source>
</evidence>
<feature type="binding site" evidence="14">
    <location>
        <position position="852"/>
    </location>
    <ligand>
        <name>Mg(2+)</name>
        <dbReference type="ChEBI" id="CHEBI:18420"/>
        <label>4</label>
    </ligand>
</feature>
<dbReference type="NCBIfam" id="NF003671">
    <property type="entry name" value="PRK05294.1"/>
    <property type="match status" value="1"/>
</dbReference>
<dbReference type="RefSeq" id="WP_285984009.1">
    <property type="nucleotide sequence ID" value="NZ_JASVDS010000006.1"/>
</dbReference>
<dbReference type="NCBIfam" id="TIGR01369">
    <property type="entry name" value="CPSaseII_lrg"/>
    <property type="match status" value="1"/>
</dbReference>
<evidence type="ECO:0000256" key="11">
    <source>
        <dbReference type="ARBA" id="ARBA00022975"/>
    </source>
</evidence>
<feature type="domain" description="ATP-grasp" evidence="15">
    <location>
        <begin position="133"/>
        <end position="335"/>
    </location>
</feature>
<dbReference type="EC" id="6.3.5.5" evidence="14"/>
<keyword evidence="4 14" id="KW-0436">Ligase</keyword>
<dbReference type="CDD" id="cd01424">
    <property type="entry name" value="MGS_CPS_II"/>
    <property type="match status" value="1"/>
</dbReference>
<dbReference type="Gene3D" id="3.40.50.1380">
    <property type="entry name" value="Methylglyoxal synthase-like domain"/>
    <property type="match status" value="1"/>
</dbReference>
<feature type="binding site" evidence="14">
    <location>
        <position position="787"/>
    </location>
    <ligand>
        <name>ATP</name>
        <dbReference type="ChEBI" id="CHEBI:30616"/>
        <label>2</label>
    </ligand>
</feature>
<evidence type="ECO:0000256" key="7">
    <source>
        <dbReference type="ARBA" id="ARBA00022737"/>
    </source>
</evidence>
<dbReference type="SUPFAM" id="SSF48108">
    <property type="entry name" value="Carbamoyl phosphate synthetase, large subunit connection domain"/>
    <property type="match status" value="1"/>
</dbReference>
<evidence type="ECO:0000256" key="14">
    <source>
        <dbReference type="HAMAP-Rule" id="MF_01210"/>
    </source>
</evidence>
<dbReference type="PROSITE" id="PS50975">
    <property type="entry name" value="ATP_GRASP"/>
    <property type="match status" value="2"/>
</dbReference>
<feature type="binding site" evidence="14">
    <location>
        <position position="306"/>
    </location>
    <ligand>
        <name>Mg(2+)</name>
        <dbReference type="ChEBI" id="CHEBI:18420"/>
        <label>2</label>
    </ligand>
</feature>
<dbReference type="InterPro" id="IPR006275">
    <property type="entry name" value="CPSase_lsu"/>
</dbReference>
<dbReference type="PROSITE" id="PS51257">
    <property type="entry name" value="PROKAR_LIPOPROTEIN"/>
    <property type="match status" value="1"/>
</dbReference>
<dbReference type="EC" id="6.3.4.16" evidence="14"/>
<sequence>MAKRSDIQSILIIGAGPIIIGQACEFDYSGAQACKALREEGYKVILVNSNPATIMTDPDTADVTYIEPITWQVVEKIIAKERPDAILPTMGGQTALNCALDLHKHGVLAKYDVEMIGANEKAIEKAEDRLKFKDAMTKIGLDSAKSGIAHTMEEAWAVQKRIQAEIGGPGFPMVIRPSFTLGGTGGGIAYNPEEFEEICKRGLDLSPTNELLIEESLIGWKEYEMEVVRDKADNCIIVCSIENLDPMGIHTGDSITVAPAQTLTDKEYQLLRNASIAILREIGVDTGGSNVQFSINPKNGRMIVIEMNPRVSRSSALASKATGFPIAKVAAKLAVGYTLDELKNDITGGATPASFEPSIDYVVTKIPRFAFEKFPMADSHLTTQMKSVGEVMAMGRSFQESFQKALRGLETGIDGLTERSTDREEIVQEIGEPGPERILFLADAFRIGMSLEEVFDETAVDPWFLAQIEQLIRIEQSLKGRALASLSKDELRFLKQKGFSDKRIAKLLGTNQHEVRRTRHAQGIRPVYKRVDTCAAEFETQTAYMYSTYDEECEAAPTDKKKIMVLGGGPNRIGQGIEFDYCCVHAALAMREDGYETIMVNCNPETVSTDYDTSDRLYFEPVTLEDVLEIVDKEKPVGVIVQYGGQTPLKLALDLEANGVPIIGTSPDSIDIAEDRERFQKLLHELGLKQPPNRTARSEDEAVVLAQEIGYPLVVRPSYVLGGRAMEIVHGDKDLERYMREAVRVSDKSPVLLDHFLQDAVEVDVDCISDGEAVMIGGIMEHVEAAGIHSGDSACSLPPYTLSADLQDELRRQTAAMARALKVVGLMNVQFAIQGDVSKGLADNQVYVLEVNPRASRTVPFVSKATGQQLAKVAARCMAGQKLAQQKDRKGEVPHEVVPPYFSVKEAVFPFNKFPGVDPILSPEMRSTGEVMGAGRTFGEAMLKSQLGAGSRLPRQGNVLITVKNNDKARAVAVARDLQALGFGVVATKGTAAAISEAGVPVQVVNKVKDGRPHIVDMIKGGDIQLVFTTVDETRAAIVDSRHIRQAALANRVTYYTTMAGCEAAVEGMKHKDGLLVQSLQELHAELN</sequence>
<feature type="binding site" evidence="14">
    <location>
        <position position="308"/>
    </location>
    <ligand>
        <name>Mg(2+)</name>
        <dbReference type="ChEBI" id="CHEBI:18420"/>
        <label>2</label>
    </ligand>
</feature>
<feature type="binding site" evidence="14">
    <location>
        <position position="850"/>
    </location>
    <ligand>
        <name>Mg(2+)</name>
        <dbReference type="ChEBI" id="CHEBI:18420"/>
        <label>3</label>
    </ligand>
</feature>
<dbReference type="Gene3D" id="3.40.50.20">
    <property type="match status" value="2"/>
</dbReference>
<feature type="binding site" evidence="14">
    <location>
        <position position="292"/>
    </location>
    <ligand>
        <name>ATP</name>
        <dbReference type="ChEBI" id="CHEBI:30616"/>
        <label>1</label>
    </ligand>
</feature>
<evidence type="ECO:0000256" key="2">
    <source>
        <dbReference type="ARBA" id="ARBA00009799"/>
    </source>
</evidence>
<feature type="binding site" evidence="14">
    <location>
        <position position="830"/>
    </location>
    <ligand>
        <name>ATP</name>
        <dbReference type="ChEBI" id="CHEBI:30616"/>
        <label>2</label>
    </ligand>
</feature>
<feature type="binding site" evidence="14">
    <location>
        <position position="830"/>
    </location>
    <ligand>
        <name>Mg(2+)</name>
        <dbReference type="ChEBI" id="CHEBI:18420"/>
        <label>3</label>
    </ligand>
</feature>
<evidence type="ECO:0000256" key="6">
    <source>
        <dbReference type="ARBA" id="ARBA00022723"/>
    </source>
</evidence>
<feature type="binding site" evidence="14">
    <location>
        <position position="850"/>
    </location>
    <ligand>
        <name>Mn(2+)</name>
        <dbReference type="ChEBI" id="CHEBI:29035"/>
        <label>4</label>
    </ligand>
</feature>
<keyword evidence="8 14" id="KW-0547">Nucleotide-binding</keyword>
<dbReference type="InterPro" id="IPR036897">
    <property type="entry name" value="CarbamoylP_synth_lsu_oligo_sf"/>
</dbReference>
<dbReference type="PANTHER" id="PTHR11405">
    <property type="entry name" value="CARBAMOYLTRANSFERASE FAMILY MEMBER"/>
    <property type="match status" value="1"/>
</dbReference>
<feature type="binding site" evidence="14">
    <location>
        <position position="182"/>
    </location>
    <ligand>
        <name>ATP</name>
        <dbReference type="ChEBI" id="CHEBI:30616"/>
        <label>1</label>
    </ligand>
</feature>
<dbReference type="SUPFAM" id="SSF52440">
    <property type="entry name" value="PreATP-grasp domain"/>
    <property type="match status" value="2"/>
</dbReference>
<dbReference type="InterPro" id="IPR016185">
    <property type="entry name" value="PreATP-grasp_dom_sf"/>
</dbReference>
<comment type="function">
    <text evidence="14">Large subunit of the glutamine-dependent carbamoyl phosphate synthetase (CPSase). CPSase catalyzes the formation of carbamoyl phosphate from the ammonia moiety of glutamine, carbonate, and phosphate donated by ATP, constituting the first step of 2 biosynthetic pathways, one leading to arginine and/or urea and the other to pyrimidine nucleotides. The large subunit (synthetase) binds the substrates ammonia (free or transferred from glutamine from the small subunit), hydrogencarbonate and ATP and carries out an ATP-coupled ligase reaction, activating hydrogencarbonate by forming carboxy phosphate which reacts with ammonia to form carbamoyl phosphate.</text>
</comment>
<feature type="binding site" evidence="14">
    <location>
        <position position="222"/>
    </location>
    <ligand>
        <name>ATP</name>
        <dbReference type="ChEBI" id="CHEBI:30616"/>
        <label>1</label>
    </ligand>
</feature>
<feature type="binding site" evidence="14">
    <location>
        <position position="757"/>
    </location>
    <ligand>
        <name>ATP</name>
        <dbReference type="ChEBI" id="CHEBI:30616"/>
        <label>2</label>
    </ligand>
</feature>
<keyword evidence="10" id="KW-0460">Magnesium</keyword>
<evidence type="ECO:0000259" key="15">
    <source>
        <dbReference type="PROSITE" id="PS50975"/>
    </source>
</evidence>
<feature type="binding site" evidence="14">
    <location>
        <position position="308"/>
    </location>
    <ligand>
        <name>Mn(2+)</name>
        <dbReference type="ChEBI" id="CHEBI:29035"/>
        <label>2</label>
    </ligand>
</feature>
<feature type="binding site" evidence="14">
    <location>
        <position position="790"/>
    </location>
    <ligand>
        <name>ATP</name>
        <dbReference type="ChEBI" id="CHEBI:30616"/>
        <label>2</label>
    </ligand>
</feature>
<feature type="binding site" evidence="14">
    <location>
        <position position="789"/>
    </location>
    <ligand>
        <name>ATP</name>
        <dbReference type="ChEBI" id="CHEBI:30616"/>
        <label>2</label>
    </ligand>
</feature>
<evidence type="ECO:0000313" key="18">
    <source>
        <dbReference type="Proteomes" id="UP001238603"/>
    </source>
</evidence>
<feature type="binding site" evidence="14">
    <location>
        <position position="830"/>
    </location>
    <ligand>
        <name>Mn(2+)</name>
        <dbReference type="ChEBI" id="CHEBI:29035"/>
        <label>3</label>
    </ligand>
</feature>
<feature type="binding site" evidence="14">
    <location>
        <position position="215"/>
    </location>
    <ligand>
        <name>ATP</name>
        <dbReference type="ChEBI" id="CHEBI:30616"/>
        <label>1</label>
    </ligand>
</feature>
<keyword evidence="7 14" id="KW-0677">Repeat</keyword>
<dbReference type="SMART" id="SM00851">
    <property type="entry name" value="MGS"/>
    <property type="match status" value="1"/>
</dbReference>
<feature type="binding site" evidence="14">
    <location>
        <position position="850"/>
    </location>
    <ligand>
        <name>Mg(2+)</name>
        <dbReference type="ChEBI" id="CHEBI:18420"/>
        <label>4</label>
    </ligand>
</feature>
<feature type="binding site" evidence="14">
    <location>
        <position position="217"/>
    </location>
    <ligand>
        <name>ATP</name>
        <dbReference type="ChEBI" id="CHEBI:30616"/>
        <label>1</label>
    </ligand>
</feature>
<dbReference type="NCBIfam" id="NF009455">
    <property type="entry name" value="PRK12815.1"/>
    <property type="match status" value="1"/>
</dbReference>
<dbReference type="Gene3D" id="3.30.470.20">
    <property type="entry name" value="ATP-grasp fold, B domain"/>
    <property type="match status" value="2"/>
</dbReference>
<feature type="binding site" evidence="14">
    <location>
        <position position="250"/>
    </location>
    <ligand>
        <name>ATP</name>
        <dbReference type="ChEBI" id="CHEBI:30616"/>
        <label>1</label>
    </ligand>
</feature>
<dbReference type="Pfam" id="PF02786">
    <property type="entry name" value="CPSase_L_D2"/>
    <property type="match status" value="2"/>
</dbReference>
<keyword evidence="11 14" id="KW-0665">Pyrimidine biosynthesis</keyword>
<dbReference type="SMART" id="SM01096">
    <property type="entry name" value="CPSase_L_D3"/>
    <property type="match status" value="1"/>
</dbReference>
<keyword evidence="9 14" id="KW-0067">ATP-binding</keyword>
<feature type="binding site" evidence="14">
    <location>
        <position position="306"/>
    </location>
    <ligand>
        <name>ATP</name>
        <dbReference type="ChEBI" id="CHEBI:30616"/>
        <label>1</label>
    </ligand>
</feature>
<feature type="binding site" evidence="14">
    <location>
        <position position="850"/>
    </location>
    <ligand>
        <name>Mn(2+)</name>
        <dbReference type="ChEBI" id="CHEBI:29035"/>
        <label>3</label>
    </ligand>
</feature>
<comment type="cofactor">
    <cofactor evidence="14">
        <name>Mg(2+)</name>
        <dbReference type="ChEBI" id="CHEBI:18420"/>
    </cofactor>
    <cofactor evidence="14">
        <name>Mn(2+)</name>
        <dbReference type="ChEBI" id="CHEBI:29035"/>
    </cofactor>
    <text evidence="14">Binds 4 Mg(2+) or Mn(2+) ions per subunit.</text>
</comment>
<dbReference type="InterPro" id="IPR005483">
    <property type="entry name" value="CPSase_dom"/>
</dbReference>
<evidence type="ECO:0000256" key="4">
    <source>
        <dbReference type="ARBA" id="ARBA00022598"/>
    </source>
</evidence>
<feature type="binding site" evidence="14">
    <location>
        <position position="249"/>
    </location>
    <ligand>
        <name>ATP</name>
        <dbReference type="ChEBI" id="CHEBI:30616"/>
        <label>1</label>
    </ligand>
</feature>
<feature type="binding site" evidence="14">
    <location>
        <position position="176"/>
    </location>
    <ligand>
        <name>ATP</name>
        <dbReference type="ChEBI" id="CHEBI:30616"/>
        <label>1</label>
    </ligand>
</feature>
<feature type="binding site" evidence="14">
    <location>
        <position position="292"/>
    </location>
    <ligand>
        <name>Mg(2+)</name>
        <dbReference type="ChEBI" id="CHEBI:18420"/>
        <label>1</label>
    </ligand>
</feature>
<evidence type="ECO:0000259" key="16">
    <source>
        <dbReference type="PROSITE" id="PS51855"/>
    </source>
</evidence>
<dbReference type="Gene3D" id="1.10.1030.10">
    <property type="entry name" value="Carbamoyl-phosphate synthetase, large subunit oligomerisation domain"/>
    <property type="match status" value="1"/>
</dbReference>
<dbReference type="InterPro" id="IPR036914">
    <property type="entry name" value="MGS-like_dom_sf"/>
</dbReference>
<protein>
    <recommendedName>
        <fullName evidence="14">Carbamoyl phosphate synthase large chain</fullName>
        <ecNumber evidence="14">6.3.4.16</ecNumber>
        <ecNumber evidence="14">6.3.5.5</ecNumber>
    </recommendedName>
    <alternativeName>
        <fullName evidence="14">Carbamoyl phosphate synthetase ammonia chain</fullName>
    </alternativeName>
</protein>
<evidence type="ECO:0000256" key="5">
    <source>
        <dbReference type="ARBA" id="ARBA00022605"/>
    </source>
</evidence>
<proteinExistence type="inferred from homology"/>
<dbReference type="InterPro" id="IPR013815">
    <property type="entry name" value="ATP_grasp_subdomain_1"/>
</dbReference>
<evidence type="ECO:0000256" key="1">
    <source>
        <dbReference type="ARBA" id="ARBA00005077"/>
    </source>
</evidence>
<feature type="domain" description="MGS-like" evidence="16">
    <location>
        <begin position="951"/>
        <end position="1088"/>
    </location>
</feature>
<dbReference type="HAMAP" id="MF_01210_B">
    <property type="entry name" value="CPSase_L_chain_B"/>
    <property type="match status" value="1"/>
</dbReference>
<evidence type="ECO:0000256" key="3">
    <source>
        <dbReference type="ARBA" id="ARBA00022571"/>
    </source>
</evidence>
<comment type="subunit">
    <text evidence="14">Composed of two chains; the small (or glutamine) chain promotes the hydrolysis of glutamine to ammonia, which is used by the large (or ammonia) chain to synthesize carbamoyl phosphate. Tetramer of heterodimers (alpha,beta)4.</text>
</comment>
<comment type="domain">
    <text evidence="14">The large subunit is composed of 2 ATP-grasp domains that are involved in binding the 2 ATP molecules needed for carbamoyl phosphate synthesis. The N-terminal ATP-grasp domain (referred to as the carboxyphosphate synthetic component) catalyzes the ATP-dependent phosphorylation of hydrogencarbonate to carboxyphosphate and the subsequent nucleophilic attack by ammonia to form a carbamate intermediate. The C-terminal ATP-grasp domain (referred to as the carbamoyl phosphate synthetic component) then catalyzes the phosphorylation of carbamate with the second ATP to form the end product carbamoyl phosphate. The reactive and unstable enzyme intermediates are sequentially channeled from one active site to the next through the interior of the protein over a distance of at least 96 A.</text>
</comment>
<name>A0ABT7LM44_9BURK</name>
<feature type="binding site" evidence="14">
    <location>
        <position position="248"/>
    </location>
    <ligand>
        <name>ATP</name>
        <dbReference type="ChEBI" id="CHEBI:30616"/>
        <label>1</label>
    </ligand>
</feature>
<comment type="similarity">
    <text evidence="2 14">Belongs to the CarB family.</text>
</comment>
<comment type="caution">
    <text evidence="17">The sequence shown here is derived from an EMBL/GenBank/DDBJ whole genome shotgun (WGS) entry which is preliminary data.</text>
</comment>
<keyword evidence="6" id="KW-0479">Metal-binding</keyword>
<dbReference type="PRINTS" id="PR00098">
    <property type="entry name" value="CPSASE"/>
</dbReference>
<evidence type="ECO:0000256" key="9">
    <source>
        <dbReference type="ARBA" id="ARBA00022840"/>
    </source>
</evidence>
<feature type="binding site" evidence="14">
    <location>
        <position position="716"/>
    </location>
    <ligand>
        <name>ATP</name>
        <dbReference type="ChEBI" id="CHEBI:30616"/>
        <label>2</label>
    </ligand>
</feature>
<dbReference type="SUPFAM" id="SSF52335">
    <property type="entry name" value="Methylglyoxal synthase-like"/>
    <property type="match status" value="1"/>
</dbReference>
<dbReference type="Proteomes" id="UP001238603">
    <property type="component" value="Unassembled WGS sequence"/>
</dbReference>
<evidence type="ECO:0000256" key="12">
    <source>
        <dbReference type="ARBA" id="ARBA00023211"/>
    </source>
</evidence>
<feature type="binding site" evidence="14">
    <location>
        <position position="183"/>
    </location>
    <ligand>
        <name>ATP</name>
        <dbReference type="ChEBI" id="CHEBI:30616"/>
        <label>1</label>
    </ligand>
</feature>
<feature type="region of interest" description="Carboxyphosphate synthetic domain" evidence="14">
    <location>
        <begin position="1"/>
        <end position="410"/>
    </location>
</feature>
<dbReference type="PANTHER" id="PTHR11405:SF53">
    <property type="entry name" value="CARBAMOYL-PHOSPHATE SYNTHASE [AMMONIA], MITOCHONDRIAL"/>
    <property type="match status" value="1"/>
</dbReference>
<dbReference type="HAMAP" id="MF_01210_A">
    <property type="entry name" value="CPSase_L_chain_A"/>
    <property type="match status" value="1"/>
</dbReference>
<dbReference type="Pfam" id="PF02787">
    <property type="entry name" value="CPSase_L_D3"/>
    <property type="match status" value="1"/>
</dbReference>
<feature type="binding site" evidence="14">
    <location>
        <position position="292"/>
    </location>
    <ligand>
        <name>Mn(2+)</name>
        <dbReference type="ChEBI" id="CHEBI:29035"/>
        <label>1</label>
    </ligand>
</feature>
<dbReference type="InterPro" id="IPR011607">
    <property type="entry name" value="MGS-like_dom"/>
</dbReference>
<feature type="binding site" evidence="14">
    <location>
        <position position="306"/>
    </location>
    <ligand>
        <name>Mn(2+)</name>
        <dbReference type="ChEBI" id="CHEBI:29035"/>
        <label>1</label>
    </ligand>
</feature>
<dbReference type="Pfam" id="PF02142">
    <property type="entry name" value="MGS"/>
    <property type="match status" value="1"/>
</dbReference>
<feature type="binding site" evidence="14">
    <location>
        <position position="762"/>
    </location>
    <ligand>
        <name>ATP</name>
        <dbReference type="ChEBI" id="CHEBI:30616"/>
        <label>2</label>
    </ligand>
</feature>
<dbReference type="InterPro" id="IPR005479">
    <property type="entry name" value="CPAse_ATP-bd"/>
</dbReference>
<comment type="pathway">
    <text evidence="14">Pyrimidine metabolism; UMP biosynthesis via de novo pathway; (S)-dihydroorotate from bicarbonate: step 1/3.</text>
</comment>
<evidence type="ECO:0000313" key="17">
    <source>
        <dbReference type="EMBL" id="MDL5033928.1"/>
    </source>
</evidence>
<accession>A0ABT7LM44</accession>
<reference evidence="17 18" key="1">
    <citation type="submission" date="2023-06" db="EMBL/GenBank/DDBJ databases">
        <title>Pelomonas sp. APW6 16S ribosomal RNA gene genome sequencing and assembly.</title>
        <authorList>
            <person name="Woo H."/>
        </authorList>
    </citation>
    <scope>NUCLEOTIDE SEQUENCE [LARGE SCALE GENOMIC DNA]</scope>
    <source>
        <strain evidence="17 18">APW6</strain>
    </source>
</reference>
<dbReference type="PROSITE" id="PS00867">
    <property type="entry name" value="CPSASE_2"/>
    <property type="match status" value="2"/>
</dbReference>
<dbReference type="SUPFAM" id="SSF56059">
    <property type="entry name" value="Glutathione synthetase ATP-binding domain-like"/>
    <property type="match status" value="2"/>
</dbReference>
<keyword evidence="3 14" id="KW-0055">Arginine biosynthesis</keyword>
<dbReference type="Gene3D" id="3.30.1490.20">
    <property type="entry name" value="ATP-grasp fold, A domain"/>
    <property type="match status" value="1"/>
</dbReference>
<organism evidence="17 18">
    <name type="scientific">Roseateles subflavus</name>
    <dbReference type="NCBI Taxonomy" id="3053353"/>
    <lineage>
        <taxon>Bacteria</taxon>
        <taxon>Pseudomonadati</taxon>
        <taxon>Pseudomonadota</taxon>
        <taxon>Betaproteobacteria</taxon>
        <taxon>Burkholderiales</taxon>
        <taxon>Sphaerotilaceae</taxon>
        <taxon>Roseateles</taxon>
    </lineage>
</organism>
<feature type="binding site" evidence="14">
    <location>
        <position position="852"/>
    </location>
    <ligand>
        <name>Mn(2+)</name>
        <dbReference type="ChEBI" id="CHEBI:29035"/>
        <label>4</label>
    </ligand>
</feature>
<dbReference type="InterPro" id="IPR011761">
    <property type="entry name" value="ATP-grasp"/>
</dbReference>
<comment type="catalytic activity">
    <reaction evidence="13 14">
        <text>hydrogencarbonate + NH4(+) + 2 ATP = carbamoyl phosphate + 2 ADP + phosphate + 2 H(+)</text>
        <dbReference type="Rhea" id="RHEA:18029"/>
        <dbReference type="ChEBI" id="CHEBI:15378"/>
        <dbReference type="ChEBI" id="CHEBI:17544"/>
        <dbReference type="ChEBI" id="CHEBI:28938"/>
        <dbReference type="ChEBI" id="CHEBI:30616"/>
        <dbReference type="ChEBI" id="CHEBI:43474"/>
        <dbReference type="ChEBI" id="CHEBI:58228"/>
        <dbReference type="ChEBI" id="CHEBI:456216"/>
        <dbReference type="EC" id="6.3.4.16"/>
    </reaction>
</comment>
<dbReference type="EMBL" id="JASVDS010000006">
    <property type="protein sequence ID" value="MDL5033928.1"/>
    <property type="molecule type" value="Genomic_DNA"/>
</dbReference>
<dbReference type="InterPro" id="IPR005480">
    <property type="entry name" value="CPSase_lsu_oligo"/>
</dbReference>
<dbReference type="GO" id="GO:0004088">
    <property type="term" value="F:carbamoyl-phosphate synthase (glutamine-hydrolyzing) activity"/>
    <property type="evidence" value="ECO:0007669"/>
    <property type="project" value="UniProtKB-EC"/>
</dbReference>
<keyword evidence="18" id="KW-1185">Reference proteome</keyword>
<feature type="region of interest" description="Allosteric domain" evidence="14">
    <location>
        <begin position="951"/>
        <end position="1088"/>
    </location>
</feature>
<comment type="caution">
    <text evidence="14">Lacks conserved residue(s) required for the propagation of feature annotation.</text>
</comment>
<evidence type="ECO:0000256" key="13">
    <source>
        <dbReference type="ARBA" id="ARBA00047359"/>
    </source>
</evidence>
<feature type="binding site" evidence="14">
    <location>
        <position position="129"/>
    </location>
    <ligand>
        <name>ATP</name>
        <dbReference type="ChEBI" id="CHEBI:30616"/>
        <label>1</label>
    </ligand>
</feature>
<feature type="binding site" evidence="14">
    <location>
        <position position="306"/>
    </location>
    <ligand>
        <name>Mg(2+)</name>
        <dbReference type="ChEBI" id="CHEBI:18420"/>
        <label>1</label>
    </ligand>
</feature>
<feature type="binding site" evidence="14">
    <location>
        <position position="306"/>
    </location>
    <ligand>
        <name>Mn(2+)</name>
        <dbReference type="ChEBI" id="CHEBI:29035"/>
        <label>2</label>
    </ligand>
</feature>
<dbReference type="InterPro" id="IPR058047">
    <property type="entry name" value="CPSase_preATP-grasp"/>
</dbReference>
<comment type="catalytic activity">
    <reaction evidence="14">
        <text>hydrogencarbonate + L-glutamine + 2 ATP + H2O = carbamoyl phosphate + L-glutamate + 2 ADP + phosphate + 2 H(+)</text>
        <dbReference type="Rhea" id="RHEA:18633"/>
        <dbReference type="ChEBI" id="CHEBI:15377"/>
        <dbReference type="ChEBI" id="CHEBI:15378"/>
        <dbReference type="ChEBI" id="CHEBI:17544"/>
        <dbReference type="ChEBI" id="CHEBI:29985"/>
        <dbReference type="ChEBI" id="CHEBI:30616"/>
        <dbReference type="ChEBI" id="CHEBI:43474"/>
        <dbReference type="ChEBI" id="CHEBI:58228"/>
        <dbReference type="ChEBI" id="CHEBI:58359"/>
        <dbReference type="ChEBI" id="CHEBI:456216"/>
        <dbReference type="EC" id="6.3.5.5"/>
    </reaction>
</comment>
<feature type="binding site" evidence="14">
    <location>
        <position position="788"/>
    </location>
    <ligand>
        <name>ATP</name>
        <dbReference type="ChEBI" id="CHEBI:30616"/>
        <label>2</label>
    </ligand>
</feature>
<dbReference type="PROSITE" id="PS51855">
    <property type="entry name" value="MGS"/>
    <property type="match status" value="1"/>
</dbReference>
<feature type="binding site" evidence="14">
    <location>
        <position position="850"/>
    </location>
    <ligand>
        <name>ATP</name>
        <dbReference type="ChEBI" id="CHEBI:30616"/>
        <label>2</label>
    </ligand>
</feature>
<gene>
    <name evidence="14 17" type="primary">carB</name>
    <name evidence="17" type="ORF">QRD43_18620</name>
</gene>
<comment type="pathway">
    <text evidence="1 14">Amino-acid biosynthesis; L-arginine biosynthesis; carbamoyl phosphate from bicarbonate: step 1/1.</text>
</comment>
<dbReference type="InterPro" id="IPR033937">
    <property type="entry name" value="MGS_CPS_CarB"/>
</dbReference>
<evidence type="ECO:0000256" key="10">
    <source>
        <dbReference type="ARBA" id="ARBA00022842"/>
    </source>
</evidence>
<keyword evidence="12" id="KW-0464">Manganese</keyword>